<dbReference type="Proteomes" id="UP000828390">
    <property type="component" value="Unassembled WGS sequence"/>
</dbReference>
<gene>
    <name evidence="1" type="ORF">DPMN_146252</name>
</gene>
<protein>
    <submittedName>
        <fullName evidence="1">Uncharacterized protein</fullName>
    </submittedName>
</protein>
<proteinExistence type="predicted"/>
<keyword evidence="2" id="KW-1185">Reference proteome</keyword>
<organism evidence="1 2">
    <name type="scientific">Dreissena polymorpha</name>
    <name type="common">Zebra mussel</name>
    <name type="synonym">Mytilus polymorpha</name>
    <dbReference type="NCBI Taxonomy" id="45954"/>
    <lineage>
        <taxon>Eukaryota</taxon>
        <taxon>Metazoa</taxon>
        <taxon>Spiralia</taxon>
        <taxon>Lophotrochozoa</taxon>
        <taxon>Mollusca</taxon>
        <taxon>Bivalvia</taxon>
        <taxon>Autobranchia</taxon>
        <taxon>Heteroconchia</taxon>
        <taxon>Euheterodonta</taxon>
        <taxon>Imparidentia</taxon>
        <taxon>Neoheterodontei</taxon>
        <taxon>Myida</taxon>
        <taxon>Dreissenoidea</taxon>
        <taxon>Dreissenidae</taxon>
        <taxon>Dreissena</taxon>
    </lineage>
</organism>
<name>A0A9D4J1X4_DREPO</name>
<dbReference type="AlphaFoldDB" id="A0A9D4J1X4"/>
<sequence>MAKQEVKRSRLECEVNIFNQMTSVFDEILTLSPSPMVVKGDPMTTDSVTVDGDVTIVHIAESSEEMKVLLFSRILLCPVP</sequence>
<comment type="caution">
    <text evidence="1">The sequence shown here is derived from an EMBL/GenBank/DDBJ whole genome shotgun (WGS) entry which is preliminary data.</text>
</comment>
<evidence type="ECO:0000313" key="2">
    <source>
        <dbReference type="Proteomes" id="UP000828390"/>
    </source>
</evidence>
<reference evidence="1" key="1">
    <citation type="journal article" date="2019" name="bioRxiv">
        <title>The Genome of the Zebra Mussel, Dreissena polymorpha: A Resource for Invasive Species Research.</title>
        <authorList>
            <person name="McCartney M.A."/>
            <person name="Auch B."/>
            <person name="Kono T."/>
            <person name="Mallez S."/>
            <person name="Zhang Y."/>
            <person name="Obille A."/>
            <person name="Becker A."/>
            <person name="Abrahante J.E."/>
            <person name="Garbe J."/>
            <person name="Badalamenti J.P."/>
            <person name="Herman A."/>
            <person name="Mangelson H."/>
            <person name="Liachko I."/>
            <person name="Sullivan S."/>
            <person name="Sone E.D."/>
            <person name="Koren S."/>
            <person name="Silverstein K.A.T."/>
            <person name="Beckman K.B."/>
            <person name="Gohl D.M."/>
        </authorList>
    </citation>
    <scope>NUCLEOTIDE SEQUENCE</scope>
    <source>
        <strain evidence="1">Duluth1</strain>
        <tissue evidence="1">Whole animal</tissue>
    </source>
</reference>
<accession>A0A9D4J1X4</accession>
<dbReference type="EMBL" id="JAIWYP010000007">
    <property type="protein sequence ID" value="KAH3792753.1"/>
    <property type="molecule type" value="Genomic_DNA"/>
</dbReference>
<evidence type="ECO:0000313" key="1">
    <source>
        <dbReference type="EMBL" id="KAH3792753.1"/>
    </source>
</evidence>
<reference evidence="1" key="2">
    <citation type="submission" date="2020-11" db="EMBL/GenBank/DDBJ databases">
        <authorList>
            <person name="McCartney M.A."/>
            <person name="Auch B."/>
            <person name="Kono T."/>
            <person name="Mallez S."/>
            <person name="Becker A."/>
            <person name="Gohl D.M."/>
            <person name="Silverstein K.A.T."/>
            <person name="Koren S."/>
            <person name="Bechman K.B."/>
            <person name="Herman A."/>
            <person name="Abrahante J.E."/>
            <person name="Garbe J."/>
        </authorList>
    </citation>
    <scope>NUCLEOTIDE SEQUENCE</scope>
    <source>
        <strain evidence="1">Duluth1</strain>
        <tissue evidence="1">Whole animal</tissue>
    </source>
</reference>